<keyword evidence="2 5" id="KW-0812">Transmembrane</keyword>
<evidence type="ECO:0000256" key="3">
    <source>
        <dbReference type="ARBA" id="ARBA00022989"/>
    </source>
</evidence>
<dbReference type="Pfam" id="PF00083">
    <property type="entry name" value="Sugar_tr"/>
    <property type="match status" value="1"/>
</dbReference>
<dbReference type="GO" id="GO:0022857">
    <property type="term" value="F:transmembrane transporter activity"/>
    <property type="evidence" value="ECO:0007669"/>
    <property type="project" value="InterPro"/>
</dbReference>
<feature type="transmembrane region" description="Helical" evidence="5">
    <location>
        <begin position="444"/>
        <end position="463"/>
    </location>
</feature>
<reference evidence="7 8" key="1">
    <citation type="submission" date="2024-03" db="EMBL/GenBank/DDBJ databases">
        <title>Adaptation during the transition from Ophiocordyceps entomopathogen to insect associate is accompanied by gene loss and intensified selection.</title>
        <authorList>
            <person name="Ward C.M."/>
            <person name="Onetto C.A."/>
            <person name="Borneman A.R."/>
        </authorList>
    </citation>
    <scope>NUCLEOTIDE SEQUENCE [LARGE SCALE GENOMIC DNA]</scope>
    <source>
        <strain evidence="7">AWRI1</strain>
        <tissue evidence="7">Single Adult Female</tissue>
    </source>
</reference>
<dbReference type="InterPro" id="IPR011701">
    <property type="entry name" value="MFS"/>
</dbReference>
<feature type="transmembrane region" description="Helical" evidence="5">
    <location>
        <begin position="182"/>
        <end position="209"/>
    </location>
</feature>
<evidence type="ECO:0000256" key="1">
    <source>
        <dbReference type="ARBA" id="ARBA00004141"/>
    </source>
</evidence>
<dbReference type="InterPro" id="IPR020846">
    <property type="entry name" value="MFS_dom"/>
</dbReference>
<evidence type="ECO:0000313" key="7">
    <source>
        <dbReference type="EMBL" id="KAK7602883.1"/>
    </source>
</evidence>
<feature type="domain" description="Major facilitator superfamily (MFS) profile" evidence="6">
    <location>
        <begin position="559"/>
        <end position="1054"/>
    </location>
</feature>
<proteinExistence type="predicted"/>
<name>A0AAN9Y7I1_9HEMI</name>
<feature type="transmembrane region" description="Helical" evidence="5">
    <location>
        <begin position="34"/>
        <end position="53"/>
    </location>
</feature>
<feature type="transmembrane region" description="Helical" evidence="5">
    <location>
        <begin position="215"/>
        <end position="232"/>
    </location>
</feature>
<sequence length="1070" mass="121811">MEHLDEDLEDNNTEWDLDQVLTELGFGRYQIKNLILFGFLMMFANLFPLSFTLTTADLQYRCLIPECETSETAKLQFIPSWIQDAVPFRDSEPWKCKRYKPLANTTFHHPEECIVSFSPEEVENCKEWVFATDEVTIVNEFGILCENRKWQLSMIGTINNIGQFLGIPLFGVFSDWFGRKPVVIICSLMSAVFGISRGFSSSYFMFTIFEFSDSFFGGVTYSIAFIMGIELVNPEKRPWAVLAVQIFYPFGAVFMGCIAWYFQNWRKLLIVSYCPGLLFILYFWIIPESVRWLHMKGKYAETNAILQNIAKSNNVKLSKKCPENPRRTAKFDSVKEEKFIWKPFVEAFQKKDIFIQLINCSWCWFAVNLVYYGISINSVELVGNKYMNFILTSLVEVPAVIFAVIMLDRIKRRTSQSSAFILSGLTCIISEFIPPDMLVLKMCIYLTSKLLITCSFSIIYVYSAEMFPTNLRSSFSGIASTFGRIGSMIAPQAILFKILLGNHAPALIFGIVAMSAGGLAITFPETFNKKLEDTDGSTHWDLDEALKDLKFGSFHIRILFLVGLLSMFSGMFPLSFTLTAGDLDYRCLVPECENANKSELQYMPSWIRKAVPFKHEKPWKCKRFKPSSKAEFSGNECRTSFNPHEEKDCDKWVFATDEVTIVKEFGIFCEYRKWKLSLLGTINNIGQFLGISLFGMISDRFGRKTVLILCAVTASICGVCRGFSTSYILFAFLEFLGAFFASAIFMTSTTLAIEFVNIKKRPLAVTIINVFFPIGSAIMGCLAWYFRNWRKLLIVSHFPALLFILYFWLIPESVRWLYTKGYIAEVNAVIKNMPGSNNIELSEKSTQRKNSVKCQTSDEDDKKQKKLVPLFNALRKRHILFRLIRCTFLWVTCTLIYYGLSINSVELIGNKYLNFILTCSIDIPAIILTGVILNKIKRRQFQSLSFFLTGIGCIVSELIPTNMIILKLAFYLTSKFAITIAFTIIYVYTAEMFPTEVRQTLSATASTIGRTGSMIAPHTILLKDVFGTYATAVLFGVVSILAGCLATTLPETLNKKLPDTIEQAKFKDDS</sequence>
<keyword evidence="4 5" id="KW-0472">Membrane</keyword>
<feature type="transmembrane region" description="Helical" evidence="5">
    <location>
        <begin position="792"/>
        <end position="810"/>
    </location>
</feature>
<dbReference type="SUPFAM" id="SSF103473">
    <property type="entry name" value="MFS general substrate transporter"/>
    <property type="match status" value="2"/>
</dbReference>
<feature type="transmembrane region" description="Helical" evidence="5">
    <location>
        <begin position="879"/>
        <end position="900"/>
    </location>
</feature>
<feature type="transmembrane region" description="Helical" evidence="5">
    <location>
        <begin position="735"/>
        <end position="756"/>
    </location>
</feature>
<comment type="caution">
    <text evidence="7">The sequence shown here is derived from an EMBL/GenBank/DDBJ whole genome shotgun (WGS) entry which is preliminary data.</text>
</comment>
<feature type="transmembrane region" description="Helical" evidence="5">
    <location>
        <begin position="912"/>
        <end position="933"/>
    </location>
</feature>
<feature type="transmembrane region" description="Helical" evidence="5">
    <location>
        <begin position="239"/>
        <end position="262"/>
    </location>
</feature>
<feature type="transmembrane region" description="Helical" evidence="5">
    <location>
        <begin position="268"/>
        <end position="286"/>
    </location>
</feature>
<dbReference type="InterPro" id="IPR005828">
    <property type="entry name" value="MFS_sugar_transport-like"/>
</dbReference>
<feature type="transmembrane region" description="Helical" evidence="5">
    <location>
        <begin position="556"/>
        <end position="576"/>
    </location>
</feature>
<dbReference type="AlphaFoldDB" id="A0AAN9Y7I1"/>
<keyword evidence="3 5" id="KW-1133">Transmembrane helix</keyword>
<feature type="transmembrane region" description="Helical" evidence="5">
    <location>
        <begin position="506"/>
        <end position="523"/>
    </location>
</feature>
<evidence type="ECO:0000256" key="4">
    <source>
        <dbReference type="ARBA" id="ARBA00023136"/>
    </source>
</evidence>
<comment type="subcellular location">
    <subcellularLocation>
        <location evidence="1">Membrane</location>
        <topology evidence="1">Multi-pass membrane protein</topology>
    </subcellularLocation>
</comment>
<feature type="transmembrane region" description="Helical" evidence="5">
    <location>
        <begin position="386"/>
        <end position="407"/>
    </location>
</feature>
<evidence type="ECO:0000256" key="2">
    <source>
        <dbReference type="ARBA" id="ARBA00022692"/>
    </source>
</evidence>
<accession>A0AAN9Y7I1</accession>
<evidence type="ECO:0000313" key="8">
    <source>
        <dbReference type="Proteomes" id="UP001367676"/>
    </source>
</evidence>
<feature type="transmembrane region" description="Helical" evidence="5">
    <location>
        <begin position="1026"/>
        <end position="1049"/>
    </location>
</feature>
<dbReference type="CDD" id="cd17317">
    <property type="entry name" value="MFS_SLC22"/>
    <property type="match status" value="2"/>
</dbReference>
<feature type="transmembrane region" description="Helical" evidence="5">
    <location>
        <begin position="676"/>
        <end position="694"/>
    </location>
</feature>
<feature type="domain" description="Major facilitator superfamily (MFS) profile" evidence="6">
    <location>
        <begin position="34"/>
        <end position="528"/>
    </location>
</feature>
<dbReference type="InterPro" id="IPR036259">
    <property type="entry name" value="MFS_trans_sf"/>
</dbReference>
<organism evidence="7 8">
    <name type="scientific">Parthenolecanium corni</name>
    <dbReference type="NCBI Taxonomy" id="536013"/>
    <lineage>
        <taxon>Eukaryota</taxon>
        <taxon>Metazoa</taxon>
        <taxon>Ecdysozoa</taxon>
        <taxon>Arthropoda</taxon>
        <taxon>Hexapoda</taxon>
        <taxon>Insecta</taxon>
        <taxon>Pterygota</taxon>
        <taxon>Neoptera</taxon>
        <taxon>Paraneoptera</taxon>
        <taxon>Hemiptera</taxon>
        <taxon>Sternorrhyncha</taxon>
        <taxon>Coccoidea</taxon>
        <taxon>Coccidae</taxon>
        <taxon>Parthenolecanium</taxon>
    </lineage>
</organism>
<evidence type="ECO:0000256" key="5">
    <source>
        <dbReference type="SAM" id="Phobius"/>
    </source>
</evidence>
<dbReference type="Proteomes" id="UP001367676">
    <property type="component" value="Unassembled WGS sequence"/>
</dbReference>
<feature type="transmembrane region" description="Helical" evidence="5">
    <location>
        <begin position="763"/>
        <end position="786"/>
    </location>
</feature>
<dbReference type="PROSITE" id="PS50850">
    <property type="entry name" value="MFS"/>
    <property type="match status" value="2"/>
</dbReference>
<dbReference type="Pfam" id="PF07690">
    <property type="entry name" value="MFS_1"/>
    <property type="match status" value="1"/>
</dbReference>
<feature type="transmembrane region" description="Helical" evidence="5">
    <location>
        <begin position="971"/>
        <end position="989"/>
    </location>
</feature>
<feature type="transmembrane region" description="Helical" evidence="5">
    <location>
        <begin position="353"/>
        <end position="374"/>
    </location>
</feature>
<dbReference type="Gene3D" id="1.20.1250.20">
    <property type="entry name" value="MFS general substrate transporter like domains"/>
    <property type="match status" value="2"/>
</dbReference>
<dbReference type="PANTHER" id="PTHR24064">
    <property type="entry name" value="SOLUTE CARRIER FAMILY 22 MEMBER"/>
    <property type="match status" value="1"/>
</dbReference>
<keyword evidence="8" id="KW-1185">Reference proteome</keyword>
<evidence type="ECO:0000259" key="6">
    <source>
        <dbReference type="PROSITE" id="PS50850"/>
    </source>
</evidence>
<dbReference type="EMBL" id="JBBCAQ010000007">
    <property type="protein sequence ID" value="KAK7602883.1"/>
    <property type="molecule type" value="Genomic_DNA"/>
</dbReference>
<feature type="transmembrane region" description="Helical" evidence="5">
    <location>
        <begin position="945"/>
        <end position="965"/>
    </location>
</feature>
<dbReference type="GO" id="GO:0016020">
    <property type="term" value="C:membrane"/>
    <property type="evidence" value="ECO:0007669"/>
    <property type="project" value="UniProtKB-SubCell"/>
</dbReference>
<gene>
    <name evidence="7" type="ORF">V9T40_006857</name>
</gene>
<feature type="transmembrane region" description="Helical" evidence="5">
    <location>
        <begin position="706"/>
        <end position="729"/>
    </location>
</feature>
<dbReference type="FunFam" id="1.20.1250.20:FF:000023">
    <property type="entry name" value="Solute carrier family 22 member 6"/>
    <property type="match status" value="1"/>
</dbReference>
<protein>
    <recommendedName>
        <fullName evidence="6">Major facilitator superfamily (MFS) profile domain-containing protein</fullName>
    </recommendedName>
</protein>